<proteinExistence type="predicted"/>
<keyword evidence="2" id="KW-1185">Reference proteome</keyword>
<evidence type="ECO:0000313" key="1">
    <source>
        <dbReference type="EMBL" id="CZR66540.1"/>
    </source>
</evidence>
<organism evidence="1 2">
    <name type="scientific">Phialocephala subalpina</name>
    <dbReference type="NCBI Taxonomy" id="576137"/>
    <lineage>
        <taxon>Eukaryota</taxon>
        <taxon>Fungi</taxon>
        <taxon>Dikarya</taxon>
        <taxon>Ascomycota</taxon>
        <taxon>Pezizomycotina</taxon>
        <taxon>Leotiomycetes</taxon>
        <taxon>Helotiales</taxon>
        <taxon>Mollisiaceae</taxon>
        <taxon>Phialocephala</taxon>
        <taxon>Phialocephala fortinii species complex</taxon>
    </lineage>
</organism>
<dbReference type="AlphaFoldDB" id="A0A1L7XNA8"/>
<sequence>MAYQSKLLSLLYSENAEFYDLVRKLTARDDEETMSLNPFAVYMDPNLDKKSESSENVEMNAFFKRPARILGLRIDFPYPYLDSHPPLMIAIADRPWYASFLEEEFHYSCAKFHYMRDQRGFVKDLDELLFYTHARAMHEKFWAKCSEFFLLALALDYMKHGPPEITSEVTEENMQEAKNIIGRLGLTTDGFTESFDDHMNGNGKFSDVIEELDAFSKEAQDNNPMLYVNRAIPFVLETFSKMQNDYTKPKGELRGPGHEPTNDQPSIKEQIWQMWQEGPDDMDQPNSSTWRTLSKNVQTFCRVVGHIIPVENPLQNSTKLLRHVQNQCWEQQEVITALSFRHLLENLPVPPQLPPNSDPKDWPTHTKLWKDCWREIWRNAKDDQIKGVRTPMTQLRHDFRGELDDVNRAGLRMYKTLSDTVHKYCAKNVALSQVNYRDKAIESQILKTLMPEHEFAKELDIDKERDRLRYRSRRSSV</sequence>
<evidence type="ECO:0000313" key="2">
    <source>
        <dbReference type="Proteomes" id="UP000184330"/>
    </source>
</evidence>
<gene>
    <name evidence="1" type="ORF">PAC_16441</name>
</gene>
<dbReference type="OrthoDB" id="3565483at2759"/>
<reference evidence="1 2" key="1">
    <citation type="submission" date="2016-03" db="EMBL/GenBank/DDBJ databases">
        <authorList>
            <person name="Ploux O."/>
        </authorList>
    </citation>
    <scope>NUCLEOTIDE SEQUENCE [LARGE SCALE GENOMIC DNA]</scope>
    <source>
        <strain evidence="1 2">UAMH 11012</strain>
    </source>
</reference>
<name>A0A1L7XNA8_9HELO</name>
<dbReference type="EMBL" id="FJOG01000038">
    <property type="protein sequence ID" value="CZR66540.1"/>
    <property type="molecule type" value="Genomic_DNA"/>
</dbReference>
<dbReference type="Proteomes" id="UP000184330">
    <property type="component" value="Unassembled WGS sequence"/>
</dbReference>
<accession>A0A1L7XNA8</accession>
<protein>
    <submittedName>
        <fullName evidence="1">Uncharacterized protein</fullName>
    </submittedName>
</protein>